<dbReference type="EMBL" id="CP051774">
    <property type="protein sequence ID" value="QJE97288.1"/>
    <property type="molecule type" value="Genomic_DNA"/>
</dbReference>
<evidence type="ECO:0000313" key="2">
    <source>
        <dbReference type="Proteomes" id="UP000501812"/>
    </source>
</evidence>
<sequence length="167" mass="18496">MSDLNDSAAVCFRTGWIDHLGGHALLIGACQHEGEGYQGNSMVREYLVVFPDETPWIAQRIVDQSLYGGPGIPLREAVTEARRLVSVAKSALRAKFSSQRLALCEEIRDAIAEGEKVDLDDIIEMQVFGLLGPHFQKIATETSIRSLAELVEITMQNAKSYQRITSF</sequence>
<protein>
    <submittedName>
        <fullName evidence="1">Uncharacterized protein</fullName>
    </submittedName>
</protein>
<dbReference type="RefSeq" id="WP_169455688.1">
    <property type="nucleotide sequence ID" value="NZ_CP051774.1"/>
</dbReference>
<evidence type="ECO:0000313" key="1">
    <source>
        <dbReference type="EMBL" id="QJE97288.1"/>
    </source>
</evidence>
<dbReference type="KEGG" id="luo:HHL09_16325"/>
<accession>A0A858RLE9</accession>
<dbReference type="AlphaFoldDB" id="A0A858RLE9"/>
<gene>
    <name evidence="1" type="ORF">HHL09_16325</name>
</gene>
<organism evidence="1 2">
    <name type="scientific">Luteolibacter luteus</name>
    <dbReference type="NCBI Taxonomy" id="2728835"/>
    <lineage>
        <taxon>Bacteria</taxon>
        <taxon>Pseudomonadati</taxon>
        <taxon>Verrucomicrobiota</taxon>
        <taxon>Verrucomicrobiia</taxon>
        <taxon>Verrucomicrobiales</taxon>
        <taxon>Verrucomicrobiaceae</taxon>
        <taxon>Luteolibacter</taxon>
    </lineage>
</organism>
<reference evidence="1 2" key="1">
    <citation type="submission" date="2020-04" db="EMBL/GenBank/DDBJ databases">
        <title>Luteolibacter sp. G-1-1-1 isolated from soil.</title>
        <authorList>
            <person name="Dahal R.H."/>
        </authorList>
    </citation>
    <scope>NUCLEOTIDE SEQUENCE [LARGE SCALE GENOMIC DNA]</scope>
    <source>
        <strain evidence="1 2">G-1-1-1</strain>
    </source>
</reference>
<keyword evidence="2" id="KW-1185">Reference proteome</keyword>
<dbReference type="Proteomes" id="UP000501812">
    <property type="component" value="Chromosome"/>
</dbReference>
<proteinExistence type="predicted"/>
<name>A0A858RLE9_9BACT</name>